<evidence type="ECO:0000313" key="3">
    <source>
        <dbReference type="Proteomes" id="UP000094565"/>
    </source>
</evidence>
<feature type="transmembrane region" description="Helical" evidence="1">
    <location>
        <begin position="12"/>
        <end position="34"/>
    </location>
</feature>
<keyword evidence="1" id="KW-0812">Transmembrane</keyword>
<keyword evidence="3" id="KW-1185">Reference proteome</keyword>
<name>A0A1B2JFA1_PICPA</name>
<dbReference type="EMBL" id="CP014586">
    <property type="protein sequence ID" value="ANZ76717.1"/>
    <property type="molecule type" value="Genomic_DNA"/>
</dbReference>
<dbReference type="OrthoDB" id="10303793at2759"/>
<reference evidence="2 3" key="1">
    <citation type="submission" date="2016-02" db="EMBL/GenBank/DDBJ databases">
        <title>Comparative genomic and transcriptomic foundation for Pichia pastoris.</title>
        <authorList>
            <person name="Love K.R."/>
            <person name="Shah K.A."/>
            <person name="Whittaker C.A."/>
            <person name="Wu J."/>
            <person name="Bartlett M.C."/>
            <person name="Ma D."/>
            <person name="Leeson R.L."/>
            <person name="Priest M."/>
            <person name="Young S.K."/>
            <person name="Love J.C."/>
        </authorList>
    </citation>
    <scope>NUCLEOTIDE SEQUENCE [LARGE SCALE GENOMIC DNA]</scope>
    <source>
        <strain evidence="2 3">ATCC 28485</strain>
    </source>
</reference>
<dbReference type="AlphaFoldDB" id="A0A1B2JFA1"/>
<protein>
    <submittedName>
        <fullName evidence="2">BA75_04258T0</fullName>
    </submittedName>
</protein>
<dbReference type="Proteomes" id="UP000094565">
    <property type="component" value="Chromosome 3"/>
</dbReference>
<evidence type="ECO:0000313" key="2">
    <source>
        <dbReference type="EMBL" id="ANZ76717.1"/>
    </source>
</evidence>
<gene>
    <name evidence="2" type="primary">BIO3</name>
    <name evidence="2" type="ORF">ATY40_BA7504258</name>
</gene>
<evidence type="ECO:0000256" key="1">
    <source>
        <dbReference type="SAM" id="Phobius"/>
    </source>
</evidence>
<sequence length="106" mass="12400">MTRGIKNGDQGIISTIVSRLLPLVIASWVIIYLLRSQDRETNAQHSRIYSWMRFYWNKLRERNTENRDGSILGAPQFNPVERFEIYNVESLSLIAALSIFFVYMLS</sequence>
<accession>A0A1B2JFA1</accession>
<organism evidence="2 3">
    <name type="scientific">Komagataella pastoris</name>
    <name type="common">Yeast</name>
    <name type="synonym">Pichia pastoris</name>
    <dbReference type="NCBI Taxonomy" id="4922"/>
    <lineage>
        <taxon>Eukaryota</taxon>
        <taxon>Fungi</taxon>
        <taxon>Dikarya</taxon>
        <taxon>Ascomycota</taxon>
        <taxon>Saccharomycotina</taxon>
        <taxon>Pichiomycetes</taxon>
        <taxon>Pichiales</taxon>
        <taxon>Pichiaceae</taxon>
        <taxon>Komagataella</taxon>
    </lineage>
</organism>
<feature type="transmembrane region" description="Helical" evidence="1">
    <location>
        <begin position="85"/>
        <end position="105"/>
    </location>
</feature>
<proteinExistence type="predicted"/>
<keyword evidence="1" id="KW-1133">Transmembrane helix</keyword>
<keyword evidence="1" id="KW-0472">Membrane</keyword>